<feature type="domain" description="Flagellar motor switch protein FliG C-terminal" evidence="11">
    <location>
        <begin position="219"/>
        <end position="327"/>
    </location>
</feature>
<evidence type="ECO:0000256" key="6">
    <source>
        <dbReference type="ARBA" id="ARBA00022500"/>
    </source>
</evidence>
<accession>A0A2H5EYI3</accession>
<dbReference type="PANTHER" id="PTHR30534:SF0">
    <property type="entry name" value="FLAGELLAR MOTOR SWITCH PROTEIN FLIG"/>
    <property type="match status" value="1"/>
</dbReference>
<dbReference type="GO" id="GO:0006935">
    <property type="term" value="P:chemotaxis"/>
    <property type="evidence" value="ECO:0007669"/>
    <property type="project" value="UniProtKB-KW"/>
</dbReference>
<evidence type="ECO:0000256" key="2">
    <source>
        <dbReference type="ARBA" id="ARBA00004413"/>
    </source>
</evidence>
<keyword evidence="14" id="KW-0282">Flagellum</keyword>
<dbReference type="SUPFAM" id="SSF48029">
    <property type="entry name" value="FliG"/>
    <property type="match status" value="2"/>
</dbReference>
<keyword evidence="8" id="KW-0472">Membrane</keyword>
<dbReference type="InterPro" id="IPR023087">
    <property type="entry name" value="Flg_Motor_Flig_C"/>
</dbReference>
<dbReference type="RefSeq" id="WP_101752371.1">
    <property type="nucleotide sequence ID" value="NZ_CP025430.1"/>
</dbReference>
<proteinExistence type="inferred from homology"/>
<dbReference type="GO" id="GO:0003774">
    <property type="term" value="F:cytoskeletal motor activity"/>
    <property type="evidence" value="ECO:0007669"/>
    <property type="project" value="InterPro"/>
</dbReference>
<dbReference type="Gene3D" id="1.10.220.30">
    <property type="match status" value="3"/>
</dbReference>
<evidence type="ECO:0000256" key="4">
    <source>
        <dbReference type="ARBA" id="ARBA00021870"/>
    </source>
</evidence>
<dbReference type="InterPro" id="IPR011002">
    <property type="entry name" value="FliG_a-hlx"/>
</dbReference>
<feature type="domain" description="Flagellar motor switch protein FliG N-terminal" evidence="13">
    <location>
        <begin position="6"/>
        <end position="109"/>
    </location>
</feature>
<dbReference type="InterPro" id="IPR000090">
    <property type="entry name" value="Flg_Motor_Flig"/>
</dbReference>
<keyword evidence="7" id="KW-0283">Flagellar rotation</keyword>
<gene>
    <name evidence="14" type="ORF">CX676_09335</name>
</gene>
<keyword evidence="6" id="KW-0145">Chemotaxis</keyword>
<evidence type="ECO:0000259" key="12">
    <source>
        <dbReference type="Pfam" id="PF14841"/>
    </source>
</evidence>
<evidence type="ECO:0000313" key="14">
    <source>
        <dbReference type="EMBL" id="AUH64334.1"/>
    </source>
</evidence>
<evidence type="ECO:0000259" key="13">
    <source>
        <dbReference type="Pfam" id="PF14842"/>
    </source>
</evidence>
<sequence length="340" mass="36377">MASTTELTARQKAAVIVRLLLDDEDQLPISELDAEVQALLAEEMAAMQLIDRSTRDAVITEFCEQLERIGLTFPGTLGATLELLGQQLSEDATDRLRRAAALSGRSDPWERVAALAVDRLVTLASSEAVEIAALMLSKLPVETSSEVFAGLPRERARAVALAMSMTGAVTQSALQRIGLVLLQAADSLPRPAIDSPATERVGAMLNFASSDLRDAILDGLDQDDADFAGGVRKTIFTFRHIPERIAPRDIPRITREVDNAVLVRALAGAKDNDAEAAIFILSNLPQRLAESLRGDMESAGAIRTRDAEAAMGEVVTAIRKLVDAGDLAFVPLPEDGETAA</sequence>
<comment type="function">
    <text evidence="10">FliG is one of three proteins (FliG, FliN, FliM) that forms the rotor-mounted switch complex (C ring), located at the base of the basal body. This complex interacts with the CheY and CheZ chemotaxis proteins, in addition to contacting components of the motor that determine the direction of flagellar rotation.</text>
</comment>
<dbReference type="Pfam" id="PF14842">
    <property type="entry name" value="FliG_N"/>
    <property type="match status" value="1"/>
</dbReference>
<dbReference type="EMBL" id="CP025430">
    <property type="protein sequence ID" value="AUH64334.1"/>
    <property type="molecule type" value="Genomic_DNA"/>
</dbReference>
<reference evidence="14 15" key="1">
    <citation type="journal article" date="2013" name="Antonie Van Leeuwenhoek">
        <title>Paracoccus zhejiangensis sp. nov., isolated from activated sludge in wastewater-treatment system.</title>
        <authorList>
            <person name="Wu Z.G."/>
            <person name="Zhang D.F."/>
            <person name="Liu Y.L."/>
            <person name="Wang F."/>
            <person name="Jiang X."/>
            <person name="Li C."/>
            <person name="Li S.P."/>
            <person name="Hong Q."/>
            <person name="Li W.J."/>
        </authorList>
    </citation>
    <scope>NUCLEOTIDE SEQUENCE [LARGE SCALE GENOMIC DNA]</scope>
    <source>
        <strain evidence="14 15">J6</strain>
    </source>
</reference>
<dbReference type="InterPro" id="IPR032779">
    <property type="entry name" value="FliG_M"/>
</dbReference>
<keyword evidence="15" id="KW-1185">Reference proteome</keyword>
<keyword evidence="5" id="KW-1003">Cell membrane</keyword>
<dbReference type="OrthoDB" id="7616820at2"/>
<dbReference type="Proteomes" id="UP000234530">
    <property type="component" value="Chromosome"/>
</dbReference>
<evidence type="ECO:0000256" key="10">
    <source>
        <dbReference type="ARBA" id="ARBA00025598"/>
    </source>
</evidence>
<evidence type="ECO:0000256" key="9">
    <source>
        <dbReference type="ARBA" id="ARBA00023143"/>
    </source>
</evidence>
<dbReference type="AlphaFoldDB" id="A0A2H5EYI3"/>
<comment type="similarity">
    <text evidence="3">Belongs to the FliG family.</text>
</comment>
<dbReference type="InterPro" id="IPR028263">
    <property type="entry name" value="FliG_N"/>
</dbReference>
<dbReference type="PRINTS" id="PR00954">
    <property type="entry name" value="FLGMOTORFLIG"/>
</dbReference>
<evidence type="ECO:0000313" key="15">
    <source>
        <dbReference type="Proteomes" id="UP000234530"/>
    </source>
</evidence>
<evidence type="ECO:0000256" key="7">
    <source>
        <dbReference type="ARBA" id="ARBA00022779"/>
    </source>
</evidence>
<keyword evidence="14" id="KW-0969">Cilium</keyword>
<comment type="subcellular location">
    <subcellularLocation>
        <location evidence="1">Bacterial flagellum basal body</location>
    </subcellularLocation>
    <subcellularLocation>
        <location evidence="2">Cell membrane</location>
        <topology evidence="2">Peripheral membrane protein</topology>
        <orientation evidence="2">Cytoplasmic side</orientation>
    </subcellularLocation>
</comment>
<evidence type="ECO:0000256" key="5">
    <source>
        <dbReference type="ARBA" id="ARBA00022475"/>
    </source>
</evidence>
<feature type="domain" description="Flagellar motor switch protein FliG middle" evidence="12">
    <location>
        <begin position="119"/>
        <end position="188"/>
    </location>
</feature>
<dbReference type="GO" id="GO:0071973">
    <property type="term" value="P:bacterial-type flagellum-dependent cell motility"/>
    <property type="evidence" value="ECO:0007669"/>
    <property type="project" value="InterPro"/>
</dbReference>
<evidence type="ECO:0000259" key="11">
    <source>
        <dbReference type="Pfam" id="PF01706"/>
    </source>
</evidence>
<protein>
    <recommendedName>
        <fullName evidence="4">Flagellar motor switch protein FliG</fullName>
    </recommendedName>
</protein>
<organism evidence="14 15">
    <name type="scientific">Paracoccus zhejiangensis</name>
    <dbReference type="NCBI Taxonomy" id="1077935"/>
    <lineage>
        <taxon>Bacteria</taxon>
        <taxon>Pseudomonadati</taxon>
        <taxon>Pseudomonadota</taxon>
        <taxon>Alphaproteobacteria</taxon>
        <taxon>Rhodobacterales</taxon>
        <taxon>Paracoccaceae</taxon>
        <taxon>Paracoccus</taxon>
    </lineage>
</organism>
<name>A0A2H5EYI3_9RHOB</name>
<evidence type="ECO:0000256" key="3">
    <source>
        <dbReference type="ARBA" id="ARBA00010299"/>
    </source>
</evidence>
<dbReference type="KEGG" id="pzh:CX676_09335"/>
<dbReference type="Pfam" id="PF01706">
    <property type="entry name" value="FliG_C"/>
    <property type="match status" value="1"/>
</dbReference>
<evidence type="ECO:0000256" key="1">
    <source>
        <dbReference type="ARBA" id="ARBA00004117"/>
    </source>
</evidence>
<keyword evidence="14" id="KW-0966">Cell projection</keyword>
<dbReference type="PANTHER" id="PTHR30534">
    <property type="entry name" value="FLAGELLAR MOTOR SWITCH PROTEIN FLIG"/>
    <property type="match status" value="1"/>
</dbReference>
<dbReference type="GO" id="GO:0009425">
    <property type="term" value="C:bacterial-type flagellum basal body"/>
    <property type="evidence" value="ECO:0007669"/>
    <property type="project" value="UniProtKB-SubCell"/>
</dbReference>
<dbReference type="GO" id="GO:0005886">
    <property type="term" value="C:plasma membrane"/>
    <property type="evidence" value="ECO:0007669"/>
    <property type="project" value="UniProtKB-SubCell"/>
</dbReference>
<keyword evidence="9" id="KW-0975">Bacterial flagellum</keyword>
<dbReference type="Pfam" id="PF14841">
    <property type="entry name" value="FliG_M"/>
    <property type="match status" value="1"/>
</dbReference>
<evidence type="ECO:0000256" key="8">
    <source>
        <dbReference type="ARBA" id="ARBA00023136"/>
    </source>
</evidence>